<evidence type="ECO:0000313" key="1">
    <source>
        <dbReference type="EMBL" id="ENW00128.1"/>
    </source>
</evidence>
<keyword evidence="2" id="KW-1185">Reference proteome</keyword>
<comment type="caution">
    <text evidence="1">The sequence shown here is derived from an EMBL/GenBank/DDBJ whole genome shotgun (WGS) entry which is preliminary data.</text>
</comment>
<reference evidence="1 2" key="1">
    <citation type="submission" date="2013-02" db="EMBL/GenBank/DDBJ databases">
        <title>The Genome Sequence of Acinetobacter bereziniae CIP 70.12.</title>
        <authorList>
            <consortium name="The Broad Institute Genome Sequencing Platform"/>
            <consortium name="The Broad Institute Genome Sequencing Center for Infectious Disease"/>
            <person name="Cerqueira G."/>
            <person name="Feldgarden M."/>
            <person name="Courvalin P."/>
            <person name="Perichon B."/>
            <person name="Grillot-Courvalin C."/>
            <person name="Clermont D."/>
            <person name="Rocha E."/>
            <person name="Yoon E.-J."/>
            <person name="Nemec A."/>
            <person name="Walker B."/>
            <person name="Young S.K."/>
            <person name="Zeng Q."/>
            <person name="Gargeya S."/>
            <person name="Fitzgerald M."/>
            <person name="Haas B."/>
            <person name="Abouelleil A."/>
            <person name="Alvarado L."/>
            <person name="Arachchi H.M."/>
            <person name="Berlin A.M."/>
            <person name="Chapman S.B."/>
            <person name="Dewar J."/>
            <person name="Goldberg J."/>
            <person name="Griggs A."/>
            <person name="Gujja S."/>
            <person name="Hansen M."/>
            <person name="Howarth C."/>
            <person name="Imamovic A."/>
            <person name="Larimer J."/>
            <person name="McCowan C."/>
            <person name="Murphy C."/>
            <person name="Neiman D."/>
            <person name="Pearson M."/>
            <person name="Priest M."/>
            <person name="Roberts A."/>
            <person name="Saif S."/>
            <person name="Shea T."/>
            <person name="Sisk P."/>
            <person name="Sykes S."/>
            <person name="Wortman J."/>
            <person name="Nusbaum C."/>
            <person name="Birren B."/>
        </authorList>
    </citation>
    <scope>NUCLEOTIDE SEQUENCE [LARGE SCALE GENOMIC DNA]</scope>
    <source>
        <strain evidence="1 2">CIP 70.12</strain>
    </source>
</reference>
<dbReference type="HOGENOM" id="CLU_140176_20_1_6"/>
<name>N9DPF9_ACIBZ</name>
<gene>
    <name evidence="1" type="ORF">F938_00771</name>
</gene>
<evidence type="ECO:0000313" key="2">
    <source>
        <dbReference type="Proteomes" id="UP000013251"/>
    </source>
</evidence>
<proteinExistence type="predicted"/>
<dbReference type="GeneID" id="69462174"/>
<dbReference type="AlphaFoldDB" id="N9DPF9"/>
<dbReference type="RefSeq" id="WP_005029551.1">
    <property type="nucleotide sequence ID" value="NZ_KB849755.1"/>
</dbReference>
<dbReference type="Proteomes" id="UP000013251">
    <property type="component" value="Unassembled WGS sequence"/>
</dbReference>
<sequence length="73" mass="8198">MNKLPPIRISFNEACRILDLSRQGLYELISRDPELAACVIKDGNSKQSNVYLLYAELQIWAKSKASQNQGVST</sequence>
<accession>N9DPF9</accession>
<dbReference type="EMBL" id="APQG01000015">
    <property type="protein sequence ID" value="ENW00128.1"/>
    <property type="molecule type" value="Genomic_DNA"/>
</dbReference>
<protein>
    <submittedName>
        <fullName evidence="1">Uncharacterized protein</fullName>
    </submittedName>
</protein>
<organism evidence="1 2">
    <name type="scientific">Acinetobacter bereziniae LMG 1003 = CIP 70.12</name>
    <dbReference type="NCBI Taxonomy" id="981324"/>
    <lineage>
        <taxon>Bacteria</taxon>
        <taxon>Pseudomonadati</taxon>
        <taxon>Pseudomonadota</taxon>
        <taxon>Gammaproteobacteria</taxon>
        <taxon>Moraxellales</taxon>
        <taxon>Moraxellaceae</taxon>
        <taxon>Acinetobacter</taxon>
    </lineage>
</organism>